<dbReference type="PANTHER" id="PTHR42949:SF3">
    <property type="entry name" value="ANAEROBIC GLYCEROL-3-PHOSPHATE DEHYDROGENASE SUBUNIT B"/>
    <property type="match status" value="1"/>
</dbReference>
<dbReference type="InterPro" id="IPR017896">
    <property type="entry name" value="4Fe4S_Fe-S-bd"/>
</dbReference>
<accession>A0A645FM23</accession>
<dbReference type="GO" id="GO:0016491">
    <property type="term" value="F:oxidoreductase activity"/>
    <property type="evidence" value="ECO:0007669"/>
    <property type="project" value="UniProtKB-KW"/>
</dbReference>
<organism evidence="3">
    <name type="scientific">bioreactor metagenome</name>
    <dbReference type="NCBI Taxonomy" id="1076179"/>
    <lineage>
        <taxon>unclassified sequences</taxon>
        <taxon>metagenomes</taxon>
        <taxon>ecological metagenomes</taxon>
    </lineage>
</organism>
<gene>
    <name evidence="3" type="ORF">SDC9_162801</name>
</gene>
<comment type="caution">
    <text evidence="3">The sequence shown here is derived from an EMBL/GenBank/DDBJ whole genome shotgun (WGS) entry which is preliminary data.</text>
</comment>
<dbReference type="EMBL" id="VSSQ01062246">
    <property type="protein sequence ID" value="MPN15467.1"/>
    <property type="molecule type" value="Genomic_DNA"/>
</dbReference>
<protein>
    <recommendedName>
        <fullName evidence="2">4Fe-4S ferredoxin-type domain-containing protein</fullName>
    </recommendedName>
</protein>
<evidence type="ECO:0000259" key="2">
    <source>
        <dbReference type="PROSITE" id="PS51379"/>
    </source>
</evidence>
<dbReference type="PROSITE" id="PS00198">
    <property type="entry name" value="4FE4S_FER_1"/>
    <property type="match status" value="1"/>
</dbReference>
<dbReference type="Pfam" id="PF17806">
    <property type="entry name" value="SO_alpha_A3"/>
    <property type="match status" value="1"/>
</dbReference>
<proteinExistence type="predicted"/>
<dbReference type="InterPro" id="IPR051691">
    <property type="entry name" value="Metab_Enz_Cyan_OpOx_G3PDH"/>
</dbReference>
<dbReference type="PANTHER" id="PTHR42949">
    <property type="entry name" value="ANAEROBIC GLYCEROL-3-PHOSPHATE DEHYDROGENASE SUBUNIT B"/>
    <property type="match status" value="1"/>
</dbReference>
<dbReference type="InterPro" id="IPR041854">
    <property type="entry name" value="BFD-like_2Fe2S-bd_dom_sf"/>
</dbReference>
<dbReference type="AlphaFoldDB" id="A0A645FM23"/>
<dbReference type="Pfam" id="PF12797">
    <property type="entry name" value="Fer4_2"/>
    <property type="match status" value="1"/>
</dbReference>
<sequence length="254" mass="28397">MLEKTGIPTKEDIAGVTPSAERRGRGPVAVIECYQGIPCNPCYTSCRFGAIKEFEDINDRPELDFDKCTGCGQCVVNCPGLSIFIVDESYSDKEALIKMPYEFLPLPEEGNFVTALNREGAPVCRARVVKVQNAKHQDRTPVVTLAVPKEYSMEVRFFNIEDCYSDNTYVCRCEELTMGELRELIRMGYRTVDEIKRISRAGMGPCQGRTCRQLIMQELAKATGQEIKDMPMTTFRPPVKTIKLGALLGGGKDE</sequence>
<dbReference type="CDD" id="cd19946">
    <property type="entry name" value="GlpA-like_Fer2_BFD-like"/>
    <property type="match status" value="1"/>
</dbReference>
<evidence type="ECO:0000313" key="3">
    <source>
        <dbReference type="EMBL" id="MPN15467.1"/>
    </source>
</evidence>
<dbReference type="InterPro" id="IPR017900">
    <property type="entry name" value="4Fe4S_Fe_S_CS"/>
</dbReference>
<dbReference type="InterPro" id="IPR041117">
    <property type="entry name" value="SoxA_A3"/>
</dbReference>
<feature type="domain" description="4Fe-4S ferredoxin-type" evidence="2">
    <location>
        <begin position="59"/>
        <end position="88"/>
    </location>
</feature>
<name>A0A645FM23_9ZZZZ</name>
<dbReference type="PROSITE" id="PS51379">
    <property type="entry name" value="4FE4S_FER_2"/>
    <property type="match status" value="1"/>
</dbReference>
<dbReference type="Gene3D" id="1.10.10.1100">
    <property type="entry name" value="BFD-like [2Fe-2S]-binding domain"/>
    <property type="match status" value="1"/>
</dbReference>
<dbReference type="Gene3D" id="3.30.70.20">
    <property type="match status" value="1"/>
</dbReference>
<reference evidence="3" key="1">
    <citation type="submission" date="2019-08" db="EMBL/GenBank/DDBJ databases">
        <authorList>
            <person name="Kucharzyk K."/>
            <person name="Murdoch R.W."/>
            <person name="Higgins S."/>
            <person name="Loffler F."/>
        </authorList>
    </citation>
    <scope>NUCLEOTIDE SEQUENCE</scope>
</reference>
<dbReference type="SUPFAM" id="SSF54862">
    <property type="entry name" value="4Fe-4S ferredoxins"/>
    <property type="match status" value="1"/>
</dbReference>
<keyword evidence="1" id="KW-0560">Oxidoreductase</keyword>
<evidence type="ECO:0000256" key="1">
    <source>
        <dbReference type="ARBA" id="ARBA00023002"/>
    </source>
</evidence>